<dbReference type="NCBIfam" id="NF001753">
    <property type="entry name" value="PRK00481.1-3"/>
    <property type="match status" value="1"/>
</dbReference>
<dbReference type="InterPro" id="IPR027546">
    <property type="entry name" value="Sirtuin_class_III"/>
</dbReference>
<dbReference type="AlphaFoldDB" id="A0A6P1ZI79"/>
<keyword evidence="1" id="KW-0808">Transferase</keyword>
<comment type="function">
    <text evidence="3">NAD-dependent lysine deacetylase and desuccinylase that specifically removes acetyl and succinyl groups on target proteins. Modulates the activities of several proteins which are inactive in their acylated form.</text>
</comment>
<keyword evidence="3 4" id="KW-0479">Metal-binding</keyword>
<dbReference type="EMBL" id="QMIF01000003">
    <property type="protein sequence ID" value="TVM35042.1"/>
    <property type="molecule type" value="Genomic_DNA"/>
</dbReference>
<dbReference type="InterPro" id="IPR029035">
    <property type="entry name" value="DHS-like_NAD/FAD-binding_dom"/>
</dbReference>
<dbReference type="InterPro" id="IPR003000">
    <property type="entry name" value="Sirtuin"/>
</dbReference>
<dbReference type="PANTHER" id="PTHR11085:SF10">
    <property type="entry name" value="NAD-DEPENDENT PROTEIN DEACYLASE SIRTUIN-5, MITOCHONDRIAL-RELATED"/>
    <property type="match status" value="1"/>
</dbReference>
<dbReference type="InterPro" id="IPR050134">
    <property type="entry name" value="NAD-dep_sirtuin_deacylases"/>
</dbReference>
<dbReference type="Gene3D" id="3.30.1600.10">
    <property type="entry name" value="SIR2/SIRT2 'Small Domain"/>
    <property type="match status" value="1"/>
</dbReference>
<feature type="domain" description="Deacetylase sirtuin-type" evidence="5">
    <location>
        <begin position="1"/>
        <end position="246"/>
    </location>
</feature>
<feature type="binding site" evidence="3">
    <location>
        <begin position="217"/>
        <end position="219"/>
    </location>
    <ligand>
        <name>NAD(+)</name>
        <dbReference type="ChEBI" id="CHEBI:57540"/>
    </ligand>
</feature>
<gene>
    <name evidence="3" type="primary">cobB</name>
    <name evidence="6" type="ORF">DQK91_06475</name>
</gene>
<evidence type="ECO:0000313" key="6">
    <source>
        <dbReference type="EMBL" id="TVM35042.1"/>
    </source>
</evidence>
<comment type="cofactor">
    <cofactor evidence="3">
        <name>Zn(2+)</name>
        <dbReference type="ChEBI" id="CHEBI:29105"/>
    </cofactor>
    <text evidence="3">Binds 1 zinc ion per subunit.</text>
</comment>
<feature type="binding site" evidence="3 4">
    <location>
        <position position="127"/>
    </location>
    <ligand>
        <name>Zn(2+)</name>
        <dbReference type="ChEBI" id="CHEBI:29105"/>
    </ligand>
</feature>
<dbReference type="SUPFAM" id="SSF52467">
    <property type="entry name" value="DHS-like NAD/FAD-binding domain"/>
    <property type="match status" value="1"/>
</dbReference>
<dbReference type="Proteomes" id="UP000434052">
    <property type="component" value="Unassembled WGS sequence"/>
</dbReference>
<evidence type="ECO:0000256" key="4">
    <source>
        <dbReference type="PROSITE-ProRule" id="PRU00236"/>
    </source>
</evidence>
<dbReference type="GO" id="GO:0017136">
    <property type="term" value="F:histone deacetylase activity, NAD-dependent"/>
    <property type="evidence" value="ECO:0007669"/>
    <property type="project" value="TreeGrafter"/>
</dbReference>
<dbReference type="EC" id="2.3.1.286" evidence="3"/>
<keyword evidence="2 3" id="KW-0520">NAD</keyword>
<dbReference type="CDD" id="cd01412">
    <property type="entry name" value="SIRT5_Af1_CobB"/>
    <property type="match status" value="1"/>
</dbReference>
<feature type="binding site" evidence="3 4">
    <location>
        <position position="154"/>
    </location>
    <ligand>
        <name>Zn(2+)</name>
        <dbReference type="ChEBI" id="CHEBI:29105"/>
    </ligand>
</feature>
<dbReference type="InterPro" id="IPR026591">
    <property type="entry name" value="Sirtuin_cat_small_dom_sf"/>
</dbReference>
<evidence type="ECO:0000256" key="1">
    <source>
        <dbReference type="ARBA" id="ARBA00022679"/>
    </source>
</evidence>
<evidence type="ECO:0000259" key="5">
    <source>
        <dbReference type="PROSITE" id="PS50305"/>
    </source>
</evidence>
<dbReference type="GO" id="GO:0008270">
    <property type="term" value="F:zinc ion binding"/>
    <property type="evidence" value="ECO:0007669"/>
    <property type="project" value="UniProtKB-UniRule"/>
</dbReference>
<feature type="binding site" evidence="3">
    <location>
        <begin position="191"/>
        <end position="193"/>
    </location>
    <ligand>
        <name>NAD(+)</name>
        <dbReference type="ChEBI" id="CHEBI:57540"/>
    </ligand>
</feature>
<evidence type="ECO:0000256" key="2">
    <source>
        <dbReference type="ARBA" id="ARBA00023027"/>
    </source>
</evidence>
<comment type="catalytic activity">
    <reaction evidence="3">
        <text>N(6)-acetyl-L-lysyl-[protein] + NAD(+) + H2O = 2''-O-acetyl-ADP-D-ribose + nicotinamide + L-lysyl-[protein]</text>
        <dbReference type="Rhea" id="RHEA:43636"/>
        <dbReference type="Rhea" id="RHEA-COMP:9752"/>
        <dbReference type="Rhea" id="RHEA-COMP:10731"/>
        <dbReference type="ChEBI" id="CHEBI:15377"/>
        <dbReference type="ChEBI" id="CHEBI:17154"/>
        <dbReference type="ChEBI" id="CHEBI:29969"/>
        <dbReference type="ChEBI" id="CHEBI:57540"/>
        <dbReference type="ChEBI" id="CHEBI:61930"/>
        <dbReference type="ChEBI" id="CHEBI:83767"/>
        <dbReference type="EC" id="2.3.1.286"/>
    </reaction>
</comment>
<comment type="catalytic activity">
    <reaction evidence="3">
        <text>N(6)-succinyl-L-lysyl-[protein] + NAD(+) + H2O = 2''-O-succinyl-ADP-D-ribose + nicotinamide + L-lysyl-[protein]</text>
        <dbReference type="Rhea" id="RHEA:47668"/>
        <dbReference type="Rhea" id="RHEA-COMP:9752"/>
        <dbReference type="Rhea" id="RHEA-COMP:11877"/>
        <dbReference type="ChEBI" id="CHEBI:15377"/>
        <dbReference type="ChEBI" id="CHEBI:17154"/>
        <dbReference type="ChEBI" id="CHEBI:29969"/>
        <dbReference type="ChEBI" id="CHEBI:57540"/>
        <dbReference type="ChEBI" id="CHEBI:87830"/>
        <dbReference type="ChEBI" id="CHEBI:87832"/>
    </reaction>
</comment>
<feature type="binding site" evidence="3">
    <location>
        <position position="70"/>
    </location>
    <ligand>
        <name>substrate</name>
    </ligand>
</feature>
<keyword evidence="3" id="KW-0963">Cytoplasm</keyword>
<feature type="active site" description="Proton acceptor" evidence="3 4">
    <location>
        <position position="119"/>
    </location>
</feature>
<feature type="binding site" evidence="3 4">
    <location>
        <position position="130"/>
    </location>
    <ligand>
        <name>Zn(2+)</name>
        <dbReference type="ChEBI" id="CHEBI:29105"/>
    </ligand>
</feature>
<feature type="binding site" evidence="3 4">
    <location>
        <position position="152"/>
    </location>
    <ligand>
        <name>Zn(2+)</name>
        <dbReference type="ChEBI" id="CHEBI:29105"/>
    </ligand>
</feature>
<evidence type="ECO:0000313" key="7">
    <source>
        <dbReference type="Proteomes" id="UP000434052"/>
    </source>
</evidence>
<comment type="subcellular location">
    <subcellularLocation>
        <location evidence="3">Cytoplasm</location>
    </subcellularLocation>
</comment>
<dbReference type="Pfam" id="PF02146">
    <property type="entry name" value="SIR2"/>
    <property type="match status" value="1"/>
</dbReference>
<dbReference type="PROSITE" id="PS50305">
    <property type="entry name" value="SIRTUIN"/>
    <property type="match status" value="1"/>
</dbReference>
<dbReference type="PANTHER" id="PTHR11085">
    <property type="entry name" value="NAD-DEPENDENT PROTEIN DEACYLASE SIRTUIN-5, MITOCHONDRIAL-RELATED"/>
    <property type="match status" value="1"/>
</dbReference>
<evidence type="ECO:0000256" key="3">
    <source>
        <dbReference type="HAMAP-Rule" id="MF_01121"/>
    </source>
</evidence>
<dbReference type="RefSeq" id="WP_144234595.1">
    <property type="nucleotide sequence ID" value="NZ_QMIF01000003.1"/>
</dbReference>
<dbReference type="InterPro" id="IPR026590">
    <property type="entry name" value="Ssirtuin_cat_dom"/>
</dbReference>
<dbReference type="GO" id="GO:0005737">
    <property type="term" value="C:cytoplasm"/>
    <property type="evidence" value="ECO:0007669"/>
    <property type="project" value="UniProtKB-SubCell"/>
</dbReference>
<dbReference type="GO" id="GO:0036054">
    <property type="term" value="F:protein-malonyllysine demalonylase activity"/>
    <property type="evidence" value="ECO:0007669"/>
    <property type="project" value="InterPro"/>
</dbReference>
<dbReference type="GO" id="GO:0070403">
    <property type="term" value="F:NAD+ binding"/>
    <property type="evidence" value="ECO:0007669"/>
    <property type="project" value="UniProtKB-UniRule"/>
</dbReference>
<dbReference type="OrthoDB" id="9800582at2"/>
<comment type="caution">
    <text evidence="6">The sequence shown here is derived from an EMBL/GenBank/DDBJ whole genome shotgun (WGS) entry which is preliminary data.</text>
</comment>
<reference evidence="6 7" key="1">
    <citation type="submission" date="2018-06" db="EMBL/GenBank/DDBJ databases">
        <title>Complete genome of Desulfovibrio marinus P48SEP.</title>
        <authorList>
            <person name="Crispim J.S."/>
            <person name="Vidigal P.M.P."/>
            <person name="Silva L.C.F."/>
            <person name="Araujo L.C."/>
            <person name="Laguardia C.N."/>
            <person name="Dias R.S."/>
            <person name="Sousa M.P."/>
            <person name="Paula S.O."/>
            <person name="Silva C."/>
        </authorList>
    </citation>
    <scope>NUCLEOTIDE SEQUENCE [LARGE SCALE GENOMIC DNA]</scope>
    <source>
        <strain evidence="6 7">P48SEP</strain>
    </source>
</reference>
<feature type="binding site" evidence="3">
    <location>
        <begin position="101"/>
        <end position="104"/>
    </location>
    <ligand>
        <name>NAD(+)</name>
        <dbReference type="ChEBI" id="CHEBI:57540"/>
    </ligand>
</feature>
<feature type="binding site" evidence="3">
    <location>
        <begin position="23"/>
        <end position="42"/>
    </location>
    <ligand>
        <name>NAD(+)</name>
        <dbReference type="ChEBI" id="CHEBI:57540"/>
    </ligand>
</feature>
<keyword evidence="3 4" id="KW-0862">Zinc</keyword>
<sequence>MDRDLRDAAAAISSAQRIGVLAGAGISAESGIPTFRGASGLWKGMDPVKLATPRAFENDPASVWEFYAWRRQLIAKARPNPAHHALALLEKVRPGTTVMTQNVDGLHALAGSRNVVEIHGSIWQVRCESCGMTFENRDPELGADPNIAPPQCACGGPLRPGVVWFGEHLDPDAWSKAFEAAVSAEVFIIVGTSGLVQPAASLADAAAASGATLIEVNLEPTPLSPHVDIMLLGASGDILPRLVPAM</sequence>
<organism evidence="6 7">
    <name type="scientific">Oceanidesulfovibrio marinus</name>
    <dbReference type="NCBI Taxonomy" id="370038"/>
    <lineage>
        <taxon>Bacteria</taxon>
        <taxon>Pseudomonadati</taxon>
        <taxon>Thermodesulfobacteriota</taxon>
        <taxon>Desulfovibrionia</taxon>
        <taxon>Desulfovibrionales</taxon>
        <taxon>Desulfovibrionaceae</taxon>
        <taxon>Oceanidesulfovibrio</taxon>
    </lineage>
</organism>
<accession>A0A6P1ZI79</accession>
<feature type="binding site" evidence="3">
    <location>
        <position position="67"/>
    </location>
    <ligand>
        <name>substrate</name>
    </ligand>
</feature>
<name>A0A6P1ZI79_9BACT</name>
<dbReference type="HAMAP" id="MF_01121">
    <property type="entry name" value="Sirtuin_ClassIII"/>
    <property type="match status" value="1"/>
</dbReference>
<dbReference type="Gene3D" id="3.40.50.1220">
    <property type="entry name" value="TPP-binding domain"/>
    <property type="match status" value="1"/>
</dbReference>
<dbReference type="GO" id="GO:0036055">
    <property type="term" value="F:protein-succinyllysine desuccinylase activity"/>
    <property type="evidence" value="ECO:0007669"/>
    <property type="project" value="UniProtKB-UniRule"/>
</dbReference>
<feature type="binding site" evidence="3">
    <location>
        <position position="235"/>
    </location>
    <ligand>
        <name>NAD(+)</name>
        <dbReference type="ChEBI" id="CHEBI:57540"/>
    </ligand>
</feature>
<comment type="similarity">
    <text evidence="3">Belongs to the sirtuin family. Class III subfamily.</text>
</comment>
<protein>
    <recommendedName>
        <fullName evidence="3">NAD-dependent protein deacylase</fullName>
        <ecNumber evidence="3">2.3.1.286</ecNumber>
    </recommendedName>
    <alternativeName>
        <fullName evidence="3">Regulatory protein SIR2 homolog</fullName>
    </alternativeName>
</protein>
<comment type="domain">
    <text evidence="3">2 residues (Tyr-67 and Arg-70) present in a large hydrophobic pocket are probably involved in substrate specificity. They are important for desuccinylation activity, but dispensable for deacetylation activity.</text>
</comment>
<proteinExistence type="inferred from homology"/>